<organism evidence="1 2">
    <name type="scientific">Leucobacter coleopterorum</name>
    <dbReference type="NCBI Taxonomy" id="2714933"/>
    <lineage>
        <taxon>Bacteria</taxon>
        <taxon>Bacillati</taxon>
        <taxon>Actinomycetota</taxon>
        <taxon>Actinomycetes</taxon>
        <taxon>Micrococcales</taxon>
        <taxon>Microbacteriaceae</taxon>
        <taxon>Leucobacter</taxon>
    </lineage>
</organism>
<name>A0ABX6JY14_9MICO</name>
<dbReference type="EMBL" id="CP049933">
    <property type="protein sequence ID" value="QIM19209.1"/>
    <property type="molecule type" value="Genomic_DNA"/>
</dbReference>
<reference evidence="1 2" key="1">
    <citation type="submission" date="2020-03" db="EMBL/GenBank/DDBJ databases">
        <title>Leucobacter sp. nov., isolated from beetles.</title>
        <authorList>
            <person name="Hyun D.-W."/>
            <person name="Bae J.-W."/>
        </authorList>
    </citation>
    <scope>NUCLEOTIDE SEQUENCE [LARGE SCALE GENOMIC DNA]</scope>
    <source>
        <strain evidence="1 2">HDW9A</strain>
    </source>
</reference>
<gene>
    <name evidence="1" type="ORF">G7066_12665</name>
</gene>
<evidence type="ECO:0000313" key="2">
    <source>
        <dbReference type="Proteomes" id="UP000503441"/>
    </source>
</evidence>
<keyword evidence="2" id="KW-1185">Reference proteome</keyword>
<protein>
    <submittedName>
        <fullName evidence="1">Uncharacterized protein</fullName>
    </submittedName>
</protein>
<evidence type="ECO:0000313" key="1">
    <source>
        <dbReference type="EMBL" id="QIM19209.1"/>
    </source>
</evidence>
<sequence>MRLGNQNGIYFGTSDGKLWEWFTGFAAPNQIGTMPGTPKSLYHWGANAHYALSTKGAFHRISGASPNRSPTNTLLRFPYRSPEMATVKMLFVLVRFRA</sequence>
<dbReference type="Proteomes" id="UP000503441">
    <property type="component" value="Chromosome"/>
</dbReference>
<dbReference type="RefSeq" id="WP_166331453.1">
    <property type="nucleotide sequence ID" value="NZ_CP049933.1"/>
</dbReference>
<accession>A0ABX6JY14</accession>
<proteinExistence type="predicted"/>